<dbReference type="Proteomes" id="UP000663929">
    <property type="component" value="Chromosome"/>
</dbReference>
<protein>
    <submittedName>
        <fullName evidence="2">Uncharacterized protein</fullName>
    </submittedName>
</protein>
<organism evidence="2 3">
    <name type="scientific">Sulfidibacter corallicola</name>
    <dbReference type="NCBI Taxonomy" id="2818388"/>
    <lineage>
        <taxon>Bacteria</taxon>
        <taxon>Pseudomonadati</taxon>
        <taxon>Acidobacteriota</taxon>
        <taxon>Holophagae</taxon>
        <taxon>Acanthopleuribacterales</taxon>
        <taxon>Acanthopleuribacteraceae</taxon>
        <taxon>Sulfidibacter</taxon>
    </lineage>
</organism>
<keyword evidence="3" id="KW-1185">Reference proteome</keyword>
<evidence type="ECO:0000313" key="2">
    <source>
        <dbReference type="EMBL" id="QTD50547.1"/>
    </source>
</evidence>
<keyword evidence="1" id="KW-0812">Transmembrane</keyword>
<accession>A0A8A4TM54</accession>
<gene>
    <name evidence="2" type="ORF">J3U87_33605</name>
</gene>
<dbReference type="AlphaFoldDB" id="A0A8A4TM54"/>
<feature type="transmembrane region" description="Helical" evidence="1">
    <location>
        <begin position="7"/>
        <end position="28"/>
    </location>
</feature>
<proteinExistence type="predicted"/>
<feature type="transmembrane region" description="Helical" evidence="1">
    <location>
        <begin position="48"/>
        <end position="66"/>
    </location>
</feature>
<evidence type="ECO:0000256" key="1">
    <source>
        <dbReference type="SAM" id="Phobius"/>
    </source>
</evidence>
<keyword evidence="1" id="KW-1133">Transmembrane helix</keyword>
<sequence length="87" mass="9199">MLVQVVTLFVAGLGIYAAIGILFAFYFVSLGCGKLDPMAKQGTIGFRILIFPASAALWPLLALRLARGRQTPPIERNAHRDAAGGGA</sequence>
<keyword evidence="1" id="KW-0472">Membrane</keyword>
<dbReference type="RefSeq" id="WP_237380366.1">
    <property type="nucleotide sequence ID" value="NZ_CP071793.1"/>
</dbReference>
<reference evidence="2" key="1">
    <citation type="submission" date="2021-03" db="EMBL/GenBank/DDBJ databases">
        <title>Acanthopleuribacteraceae sp. M133.</title>
        <authorList>
            <person name="Wang G."/>
        </authorList>
    </citation>
    <scope>NUCLEOTIDE SEQUENCE</scope>
    <source>
        <strain evidence="2">M133</strain>
    </source>
</reference>
<dbReference type="EMBL" id="CP071793">
    <property type="protein sequence ID" value="QTD50547.1"/>
    <property type="molecule type" value="Genomic_DNA"/>
</dbReference>
<dbReference type="KEGG" id="scor:J3U87_33605"/>
<evidence type="ECO:0000313" key="3">
    <source>
        <dbReference type="Proteomes" id="UP000663929"/>
    </source>
</evidence>
<name>A0A8A4TM54_SULCO</name>